<dbReference type="InterPro" id="IPR006674">
    <property type="entry name" value="HD_domain"/>
</dbReference>
<dbReference type="STRING" id="309803.CTN_0050"/>
<protein>
    <submittedName>
        <fullName evidence="2">Metal dependent phosphohydrolase</fullName>
    </submittedName>
</protein>
<dbReference type="Gene3D" id="1.10.3210.10">
    <property type="entry name" value="Hypothetical protein af1432"/>
    <property type="match status" value="2"/>
</dbReference>
<name>B9KB30_THENN</name>
<dbReference type="EMBL" id="CP000916">
    <property type="protein sequence ID" value="ACM22226.1"/>
    <property type="molecule type" value="Genomic_DNA"/>
</dbReference>
<dbReference type="RefSeq" id="WP_012644936.1">
    <property type="nucleotide sequence ID" value="NZ_CP001128.1"/>
</dbReference>
<dbReference type="Proteomes" id="UP000000445">
    <property type="component" value="Chromosome"/>
</dbReference>
<dbReference type="SUPFAM" id="SSF109604">
    <property type="entry name" value="HD-domain/PDEase-like"/>
    <property type="match status" value="2"/>
</dbReference>
<dbReference type="SMART" id="SM00471">
    <property type="entry name" value="HDc"/>
    <property type="match status" value="2"/>
</dbReference>
<feature type="domain" description="HD-GYP" evidence="1">
    <location>
        <begin position="215"/>
        <end position="408"/>
    </location>
</feature>
<organism evidence="2 3">
    <name type="scientific">Thermotoga neapolitana (strain ATCC 49049 / DSM 4359 / NBRC 107923 / NS-E)</name>
    <dbReference type="NCBI Taxonomy" id="309803"/>
    <lineage>
        <taxon>Bacteria</taxon>
        <taxon>Thermotogati</taxon>
        <taxon>Thermotogota</taxon>
        <taxon>Thermotogae</taxon>
        <taxon>Thermotogales</taxon>
        <taxon>Thermotogaceae</taxon>
        <taxon>Thermotoga</taxon>
    </lineage>
</organism>
<dbReference type="CDD" id="cd00077">
    <property type="entry name" value="HDc"/>
    <property type="match status" value="2"/>
</dbReference>
<dbReference type="HOGENOM" id="CLU_040286_3_0_0"/>
<dbReference type="InterPro" id="IPR037522">
    <property type="entry name" value="HD_GYP_dom"/>
</dbReference>
<proteinExistence type="predicted"/>
<dbReference type="PROSITE" id="PS51832">
    <property type="entry name" value="HD_GYP"/>
    <property type="match status" value="1"/>
</dbReference>
<evidence type="ECO:0000313" key="2">
    <source>
        <dbReference type="EMBL" id="ACM22226.1"/>
    </source>
</evidence>
<sequence length="419" mass="47649">MLNLTVQVPLESFVKIFNHFGILEYRNFVKHSIQVAKITREMVEKLSLPVDLDLAYLSGLVHDTGLVLLASTENYKRFSDLFRGVADLEKLVFSLDEKNRHAGVSHTLISSVDFLSSECKEAVLYHHAPYHELKDETTTLLANCINAADRISQIHLKHHTEELSVDFLKEATERIENDPGITSPVKQVALEILHDHCIVYLLDENPRFHSPRLLSLSEFEPLVKILAFLLDVRSIYTRQHTLTVAEVSRIIAEEMLGEEDAKLVYIAALLHDVGKISVPLEILHKPGKLNEVEMFIMRNHVVDTYRILEEAGLGYITKIAAAHHERCDGSGYPLGLTSRNLTVHQKILQVTDVFSALIEDRPYRKALSVSEALKILEKEASQGKLDRRVIETLKLLVERKDTVSRLKEQAFARFSKMHL</sequence>
<evidence type="ECO:0000259" key="1">
    <source>
        <dbReference type="PROSITE" id="PS51832"/>
    </source>
</evidence>
<dbReference type="GO" id="GO:0016787">
    <property type="term" value="F:hydrolase activity"/>
    <property type="evidence" value="ECO:0007669"/>
    <property type="project" value="UniProtKB-KW"/>
</dbReference>
<dbReference type="AlphaFoldDB" id="B9KB30"/>
<dbReference type="InterPro" id="IPR003607">
    <property type="entry name" value="HD/PDEase_dom"/>
</dbReference>
<dbReference type="KEGG" id="tna:CTN_0050"/>
<dbReference type="NCBIfam" id="TIGR00277">
    <property type="entry name" value="HDIG"/>
    <property type="match status" value="1"/>
</dbReference>
<dbReference type="InterPro" id="IPR006675">
    <property type="entry name" value="HDIG_dom"/>
</dbReference>
<dbReference type="Pfam" id="PF01966">
    <property type="entry name" value="HD"/>
    <property type="match status" value="1"/>
</dbReference>
<dbReference type="PANTHER" id="PTHR43155">
    <property type="entry name" value="CYCLIC DI-GMP PHOSPHODIESTERASE PA4108-RELATED"/>
    <property type="match status" value="1"/>
</dbReference>
<dbReference type="Pfam" id="PF13487">
    <property type="entry name" value="HD_5"/>
    <property type="match status" value="1"/>
</dbReference>
<keyword evidence="3" id="KW-1185">Reference proteome</keyword>
<gene>
    <name evidence="2" type="ordered locus">CTN_0050</name>
</gene>
<evidence type="ECO:0000313" key="3">
    <source>
        <dbReference type="Proteomes" id="UP000000445"/>
    </source>
</evidence>
<dbReference type="eggNOG" id="COG2206">
    <property type="taxonomic scope" value="Bacteria"/>
</dbReference>
<accession>B9KB30</accession>
<reference evidence="2 3" key="1">
    <citation type="journal article" date="2009" name="Biosci. Biotechnol. Biochem.">
        <title>WeGAS: a web-based microbial genome annotation system.</title>
        <authorList>
            <person name="Lee D."/>
            <person name="Seo H."/>
            <person name="Park C."/>
            <person name="Park K."/>
        </authorList>
    </citation>
    <scope>NUCLEOTIDE SEQUENCE [LARGE SCALE GENOMIC DNA]</scope>
    <source>
        <strain evidence="3">ATCC 49049 / DSM 4359 / NBRC 107923 / NS-E</strain>
    </source>
</reference>